<protein>
    <submittedName>
        <fullName evidence="2">Uncharacterized protein</fullName>
    </submittedName>
</protein>
<comment type="caution">
    <text evidence="2">The sequence shown here is derived from an EMBL/GenBank/DDBJ whole genome shotgun (WGS) entry which is preliminary data.</text>
</comment>
<accession>A0A9X5BIC2</accession>
<proteinExistence type="predicted"/>
<keyword evidence="3" id="KW-1185">Reference proteome</keyword>
<keyword evidence="1" id="KW-1133">Transmembrane helix</keyword>
<evidence type="ECO:0000313" key="3">
    <source>
        <dbReference type="Proteomes" id="UP001154420"/>
    </source>
</evidence>
<sequence>MPQCDYENINKKKFGGALLGFLAAGILADPLIGAVFKRFGIGEFAAGFSMLGNIVPLVVIPMLFALSAWLYSARLSRVSIVELIAEDGE</sequence>
<dbReference type="AlphaFoldDB" id="A0A9X5BIC2"/>
<evidence type="ECO:0000256" key="1">
    <source>
        <dbReference type="SAM" id="Phobius"/>
    </source>
</evidence>
<name>A0A9X5BIC2_9FIRM</name>
<gene>
    <name evidence="2" type="ORF">D5281_17425</name>
</gene>
<dbReference type="RefSeq" id="WP_160561358.1">
    <property type="nucleotide sequence ID" value="NZ_QZDT01000035.1"/>
</dbReference>
<keyword evidence="1" id="KW-0472">Membrane</keyword>
<organism evidence="2 3">
    <name type="scientific">Parablautia muri</name>
    <dbReference type="NCBI Taxonomy" id="2320879"/>
    <lineage>
        <taxon>Bacteria</taxon>
        <taxon>Bacillati</taxon>
        <taxon>Bacillota</taxon>
        <taxon>Clostridia</taxon>
        <taxon>Lachnospirales</taxon>
        <taxon>Lachnospiraceae</taxon>
        <taxon>Parablautia</taxon>
    </lineage>
</organism>
<reference evidence="2" key="1">
    <citation type="submission" date="2018-09" db="EMBL/GenBank/DDBJ databases">
        <title>Murine metabolic-syndrome-specific gut microbial biobank.</title>
        <authorList>
            <person name="Liu C."/>
        </authorList>
    </citation>
    <scope>NUCLEOTIDE SEQUENCE</scope>
    <source>
        <strain evidence="2">D42-62</strain>
    </source>
</reference>
<feature type="transmembrane region" description="Helical" evidence="1">
    <location>
        <begin position="44"/>
        <end position="71"/>
    </location>
</feature>
<keyword evidence="1" id="KW-0812">Transmembrane</keyword>
<dbReference type="Proteomes" id="UP001154420">
    <property type="component" value="Unassembled WGS sequence"/>
</dbReference>
<dbReference type="EMBL" id="QZDT01000035">
    <property type="protein sequence ID" value="NBJ94318.1"/>
    <property type="molecule type" value="Genomic_DNA"/>
</dbReference>
<evidence type="ECO:0000313" key="2">
    <source>
        <dbReference type="EMBL" id="NBJ94318.1"/>
    </source>
</evidence>